<evidence type="ECO:0000313" key="5">
    <source>
        <dbReference type="EMBL" id="MCV7022613.1"/>
    </source>
</evidence>
<gene>
    <name evidence="5" type="ORF">H7I77_04500</name>
</gene>
<sequence length="224" mass="23096">MTESTAETTTAAETTESAEGTASATTSEAAATTESAEASEPAATTESAEASESVETTESTGGRGINWARVFAFGVLPALALLLAGAAGYLKWVDNSVRNADAARAESVQVAKDSTVAMLSYKPDTVEQQLNDARSLLTGEFEESYTGLITDVVIPGAQQKQISAVASVPAAASVSAGPDEAVVLVFVNQTVVMGQDAPTDTASSVRVTLEKIDGRWLISKFDPV</sequence>
<reference evidence="5" key="1">
    <citation type="submission" date="2020-07" db="EMBL/GenBank/DDBJ databases">
        <authorList>
            <person name="Pettersson B.M.F."/>
            <person name="Behra P.R.K."/>
            <person name="Ramesh M."/>
            <person name="Das S."/>
            <person name="Dasgupta S."/>
            <person name="Kirsebom L.A."/>
        </authorList>
    </citation>
    <scope>NUCLEOTIDE SEQUENCE</scope>
    <source>
        <strain evidence="5">DSM 44203</strain>
    </source>
</reference>
<evidence type="ECO:0000313" key="6">
    <source>
        <dbReference type="Proteomes" id="UP001207528"/>
    </source>
</evidence>
<accession>A0AAW5SEX8</accession>
<feature type="transmembrane region" description="Helical" evidence="4">
    <location>
        <begin position="70"/>
        <end position="90"/>
    </location>
</feature>
<reference evidence="5" key="2">
    <citation type="journal article" date="2022" name="BMC Genomics">
        <title>Comparative genome analysis of mycobacteria focusing on tRNA and non-coding RNA.</title>
        <authorList>
            <person name="Behra P.R.K."/>
            <person name="Pettersson B.M.F."/>
            <person name="Ramesh M."/>
            <person name="Das S."/>
            <person name="Dasgupta S."/>
            <person name="Kirsebom L.A."/>
        </authorList>
    </citation>
    <scope>NUCLEOTIDE SEQUENCE</scope>
    <source>
        <strain evidence="5">DSM 44203</strain>
    </source>
</reference>
<evidence type="ECO:0000256" key="4">
    <source>
        <dbReference type="SAM" id="Phobius"/>
    </source>
</evidence>
<dbReference type="GO" id="GO:0016020">
    <property type="term" value="C:membrane"/>
    <property type="evidence" value="ECO:0007669"/>
    <property type="project" value="UniProtKB-SubCell"/>
</dbReference>
<evidence type="ECO:0008006" key="7">
    <source>
        <dbReference type="Google" id="ProtNLM"/>
    </source>
</evidence>
<evidence type="ECO:0000256" key="2">
    <source>
        <dbReference type="ARBA" id="ARBA00023136"/>
    </source>
</evidence>
<comment type="subcellular location">
    <subcellularLocation>
        <location evidence="1">Membrane</location>
    </subcellularLocation>
</comment>
<proteinExistence type="predicted"/>
<keyword evidence="4" id="KW-1133">Transmembrane helix</keyword>
<organism evidence="5 6">
    <name type="scientific">Mycolicibacterium novocastrense</name>
    <name type="common">Mycobacterium novocastrense</name>
    <dbReference type="NCBI Taxonomy" id="59813"/>
    <lineage>
        <taxon>Bacteria</taxon>
        <taxon>Bacillati</taxon>
        <taxon>Actinomycetota</taxon>
        <taxon>Actinomycetes</taxon>
        <taxon>Mycobacteriales</taxon>
        <taxon>Mycobacteriaceae</taxon>
        <taxon>Mycolicibacterium</taxon>
    </lineage>
</organism>
<evidence type="ECO:0000256" key="1">
    <source>
        <dbReference type="ARBA" id="ARBA00004370"/>
    </source>
</evidence>
<feature type="region of interest" description="Disordered" evidence="3">
    <location>
        <begin position="1"/>
        <end position="61"/>
    </location>
</feature>
<feature type="compositionally biased region" description="Low complexity" evidence="3">
    <location>
        <begin position="1"/>
        <end position="60"/>
    </location>
</feature>
<evidence type="ECO:0000256" key="3">
    <source>
        <dbReference type="SAM" id="MobiDB-lite"/>
    </source>
</evidence>
<comment type="caution">
    <text evidence="5">The sequence shown here is derived from an EMBL/GenBank/DDBJ whole genome shotgun (WGS) entry which is preliminary data.</text>
</comment>
<keyword evidence="2 4" id="KW-0472">Membrane</keyword>
<dbReference type="PANTHER" id="PTHR37042:SF4">
    <property type="entry name" value="OUTER MEMBRANE PROTEIN RV1973"/>
    <property type="match status" value="1"/>
</dbReference>
<protein>
    <recommendedName>
        <fullName evidence="7">Mce associated membrane protein</fullName>
    </recommendedName>
</protein>
<dbReference type="Proteomes" id="UP001207528">
    <property type="component" value="Unassembled WGS sequence"/>
</dbReference>
<keyword evidence="4" id="KW-0812">Transmembrane</keyword>
<dbReference type="EMBL" id="JACKTI010000019">
    <property type="protein sequence ID" value="MCV7022613.1"/>
    <property type="molecule type" value="Genomic_DNA"/>
</dbReference>
<name>A0AAW5SEX8_MYCNV</name>
<dbReference type="AlphaFoldDB" id="A0AAW5SEX8"/>
<dbReference type="PANTHER" id="PTHR37042">
    <property type="entry name" value="OUTER MEMBRANE PROTEIN RV1973"/>
    <property type="match status" value="1"/>
</dbReference>